<protein>
    <submittedName>
        <fullName evidence="2">Uncharacterized protein</fullName>
    </submittedName>
</protein>
<dbReference type="STRING" id="100884.GCA_000269565_03830"/>
<name>E7GEL8_9FIRM</name>
<keyword evidence="1" id="KW-1133">Transmembrane helix</keyword>
<dbReference type="EMBL" id="ADKX01000046">
    <property type="protein sequence ID" value="EFW03469.1"/>
    <property type="molecule type" value="Genomic_DNA"/>
</dbReference>
<keyword evidence="3" id="KW-1185">Reference proteome</keyword>
<evidence type="ECO:0000313" key="2">
    <source>
        <dbReference type="EMBL" id="EFW03469.1"/>
    </source>
</evidence>
<comment type="caution">
    <text evidence="2">The sequence shown here is derived from an EMBL/GenBank/DDBJ whole genome shotgun (WGS) entry which is preliminary data.</text>
</comment>
<dbReference type="HOGENOM" id="CLU_2715488_0_0_9"/>
<dbReference type="AlphaFoldDB" id="E7GEL8"/>
<proteinExistence type="predicted"/>
<accession>E7GEL8</accession>
<organism evidence="2 3">
    <name type="scientific">Coprobacillus cateniformis</name>
    <dbReference type="NCBI Taxonomy" id="100884"/>
    <lineage>
        <taxon>Bacteria</taxon>
        <taxon>Bacillati</taxon>
        <taxon>Bacillota</taxon>
        <taxon>Erysipelotrichia</taxon>
        <taxon>Erysipelotrichales</taxon>
        <taxon>Coprobacillaceae</taxon>
        <taxon>Coprobacillus</taxon>
    </lineage>
</organism>
<dbReference type="Proteomes" id="UP000003157">
    <property type="component" value="Unassembled WGS sequence"/>
</dbReference>
<keyword evidence="1" id="KW-0472">Membrane</keyword>
<evidence type="ECO:0000313" key="3">
    <source>
        <dbReference type="Proteomes" id="UP000003157"/>
    </source>
</evidence>
<dbReference type="GeneID" id="78231567"/>
<reference evidence="2 3" key="1">
    <citation type="submission" date="2010-12" db="EMBL/GenBank/DDBJ databases">
        <title>The Genome Sequence of Coprobacillus sp. strain 29_1.</title>
        <authorList>
            <consortium name="The Broad Institute Genome Sequencing Platform"/>
            <person name="Earl A."/>
            <person name="Ward D."/>
            <person name="Feldgarden M."/>
            <person name="Gevers D."/>
            <person name="Daigneault M."/>
            <person name="Sibley C.D."/>
            <person name="White A."/>
            <person name="Strauss J."/>
            <person name="Allen-Vercoe E."/>
            <person name="Young S.K."/>
            <person name="Zeng Q."/>
            <person name="Gargeya S."/>
            <person name="Fitzgerald M."/>
            <person name="Haas B."/>
            <person name="Abouelleil A."/>
            <person name="Alvarado L."/>
            <person name="Arachchi H.M."/>
            <person name="Berlin A."/>
            <person name="Brown A."/>
            <person name="Chapman S.B."/>
            <person name="Chen Z."/>
            <person name="Dunbar C."/>
            <person name="Freedman E."/>
            <person name="Gearin G."/>
            <person name="Gellesch M."/>
            <person name="Goldberg J."/>
            <person name="Griggs A."/>
            <person name="Gujja S."/>
            <person name="Heilman E."/>
            <person name="Heiman D."/>
            <person name="Howarth C."/>
            <person name="Larson L."/>
            <person name="Lui A."/>
            <person name="MacDonald P.J.P."/>
            <person name="Mehta T."/>
            <person name="Montmayeur A."/>
            <person name="Murphy C."/>
            <person name="Neiman D."/>
            <person name="Pearson M."/>
            <person name="Priest M."/>
            <person name="Roberts A."/>
            <person name="Saif S."/>
            <person name="Shea T."/>
            <person name="Shenoy N."/>
            <person name="Sisk P."/>
            <person name="Stolte C."/>
            <person name="Sykes S."/>
            <person name="White J."/>
            <person name="Yandava C."/>
            <person name="Nusbaum C."/>
            <person name="Birren B."/>
        </authorList>
    </citation>
    <scope>NUCLEOTIDE SEQUENCE [LARGE SCALE GENOMIC DNA]</scope>
    <source>
        <strain evidence="2 3">29_1</strain>
    </source>
</reference>
<feature type="transmembrane region" description="Helical" evidence="1">
    <location>
        <begin position="33"/>
        <end position="53"/>
    </location>
</feature>
<keyword evidence="1" id="KW-0812">Transmembrane</keyword>
<dbReference type="RefSeq" id="WP_008790242.1">
    <property type="nucleotide sequence ID" value="NZ_AKCB01000004.1"/>
</dbReference>
<evidence type="ECO:0000256" key="1">
    <source>
        <dbReference type="SAM" id="Phobius"/>
    </source>
</evidence>
<sequence length="72" mass="8569">MLYILLVILIFLCLLFQIPVLFPLENQVGGELIFTHILLLLILLLLIRIYYLLKEYLVYKTSKEQIDTKKED</sequence>
<gene>
    <name evidence="2" type="ORF">HMPREF9488_03160</name>
</gene>